<dbReference type="AlphaFoldDB" id="A0A0M0K9F5"/>
<gene>
    <name evidence="1" type="ORF">Ctob_014643</name>
</gene>
<sequence>MASMSKPSKPSETLGEDAILPTWSSEWLKRTPSCEPPDFPTTNILELCDMVGKQFKCKHPVKQLEPVRPAAVHIPSRYARLVLNNR</sequence>
<accession>A0A0M0K9F5</accession>
<proteinExistence type="predicted"/>
<name>A0A0M0K9F5_9EUKA</name>
<reference evidence="2" key="1">
    <citation type="journal article" date="2015" name="PLoS Genet.">
        <title>Genome Sequence and Transcriptome Analyses of Chrysochromulina tobin: Metabolic Tools for Enhanced Algal Fitness in the Prominent Order Prymnesiales (Haptophyceae).</title>
        <authorList>
            <person name="Hovde B.T."/>
            <person name="Deodato C.R."/>
            <person name="Hunsperger H.M."/>
            <person name="Ryken S.A."/>
            <person name="Yost W."/>
            <person name="Jha R.K."/>
            <person name="Patterson J."/>
            <person name="Monnat R.J. Jr."/>
            <person name="Barlow S.B."/>
            <person name="Starkenburg S.R."/>
            <person name="Cattolico R.A."/>
        </authorList>
    </citation>
    <scope>NUCLEOTIDE SEQUENCE</scope>
    <source>
        <strain evidence="2">CCMP291</strain>
    </source>
</reference>
<dbReference type="EMBL" id="JWZX01000936">
    <property type="protein sequence ID" value="KOO35247.1"/>
    <property type="molecule type" value="Genomic_DNA"/>
</dbReference>
<keyword evidence="2" id="KW-1185">Reference proteome</keyword>
<comment type="caution">
    <text evidence="1">The sequence shown here is derived from an EMBL/GenBank/DDBJ whole genome shotgun (WGS) entry which is preliminary data.</text>
</comment>
<protein>
    <submittedName>
        <fullName evidence="1">Uncharacterized protein</fullName>
    </submittedName>
</protein>
<evidence type="ECO:0000313" key="1">
    <source>
        <dbReference type="EMBL" id="KOO35247.1"/>
    </source>
</evidence>
<organism evidence="1 2">
    <name type="scientific">Chrysochromulina tobinii</name>
    <dbReference type="NCBI Taxonomy" id="1460289"/>
    <lineage>
        <taxon>Eukaryota</taxon>
        <taxon>Haptista</taxon>
        <taxon>Haptophyta</taxon>
        <taxon>Prymnesiophyceae</taxon>
        <taxon>Prymnesiales</taxon>
        <taxon>Chrysochromulinaceae</taxon>
        <taxon>Chrysochromulina</taxon>
    </lineage>
</organism>
<evidence type="ECO:0000313" key="2">
    <source>
        <dbReference type="Proteomes" id="UP000037460"/>
    </source>
</evidence>
<dbReference type="Proteomes" id="UP000037460">
    <property type="component" value="Unassembled WGS sequence"/>
</dbReference>